<protein>
    <recommendedName>
        <fullName evidence="3">MORN repeat-containing protein</fullName>
    </recommendedName>
</protein>
<proteinExistence type="predicted"/>
<evidence type="ECO:0000313" key="2">
    <source>
        <dbReference type="Proteomes" id="UP000319438"/>
    </source>
</evidence>
<reference evidence="1" key="1">
    <citation type="journal article" date="2015" name="Genome Announc.">
        <title>Complete Genome Sequence of a New Member of the Marseilleviridae Recovered from the Brackish Submarine Spring in the Cassis Port-Miou Calanque, France.</title>
        <authorList>
            <person name="Doutre G."/>
            <person name="Arfib B."/>
            <person name="Rochette P."/>
            <person name="Claverie J.M."/>
            <person name="Bonin P."/>
            <person name="Abergel C."/>
        </authorList>
    </citation>
    <scope>NUCLEOTIDE SEQUENCE [LARGE SCALE GENOMIC DNA]</scope>
    <source>
        <strain evidence="1">1</strain>
    </source>
</reference>
<sequence>MHRFLYRKELVSFSILFPQQLEVREFSKSFLWSIEGELKESDATKETESTKKVFSYIKGTKVRHGPFKVKKVTRTKRHNVADDWYHISKVSGFYIRGKLEGIKTTRIFSGEKNRIIERATTTSEYHYGLLDGVQETINFRGIVLRKILFAKGKFIKNIYVS</sequence>
<dbReference type="Proteomes" id="UP000319438">
    <property type="component" value="Segment"/>
</dbReference>
<evidence type="ECO:0000313" key="1">
    <source>
        <dbReference type="EMBL" id="ALH06854.1"/>
    </source>
</evidence>
<dbReference type="EMBL" id="KT428292">
    <property type="protein sequence ID" value="ALH06854.1"/>
    <property type="molecule type" value="Genomic_DNA"/>
</dbReference>
<gene>
    <name evidence="1" type="ORF">PMV_156</name>
</gene>
<organism evidence="1 2">
    <name type="scientific">Port-miou virus</name>
    <dbReference type="NCBI Taxonomy" id="1733873"/>
    <lineage>
        <taxon>Viruses</taxon>
        <taxon>Varidnaviria</taxon>
        <taxon>Bamfordvirae</taxon>
        <taxon>Nucleocytoviricota</taxon>
        <taxon>Megaviricetes</taxon>
        <taxon>Pimascovirales</taxon>
        <taxon>Pimascovirales incertae sedis</taxon>
        <taxon>Marseilleviridae</taxon>
        <taxon>Losannavirus</taxon>
        <taxon>Losannavirus lausannense</taxon>
        <taxon>Lausannevirus</taxon>
    </lineage>
</organism>
<evidence type="ECO:0008006" key="3">
    <source>
        <dbReference type="Google" id="ProtNLM"/>
    </source>
</evidence>
<name>A0A0N9PM08_9VIRU</name>
<accession>A0A0N9PM08</accession>